<keyword evidence="3" id="KW-1185">Reference proteome</keyword>
<proteinExistence type="predicted"/>
<dbReference type="STRING" id="7209.A0A1I7VBX0"/>
<organism evidence="3 4">
    <name type="scientific">Loa loa</name>
    <name type="common">Eye worm</name>
    <name type="synonym">Filaria loa</name>
    <dbReference type="NCBI Taxonomy" id="7209"/>
    <lineage>
        <taxon>Eukaryota</taxon>
        <taxon>Metazoa</taxon>
        <taxon>Ecdysozoa</taxon>
        <taxon>Nematoda</taxon>
        <taxon>Chromadorea</taxon>
        <taxon>Rhabditida</taxon>
        <taxon>Spirurina</taxon>
        <taxon>Spiruromorpha</taxon>
        <taxon>Filarioidea</taxon>
        <taxon>Onchocercidae</taxon>
        <taxon>Loa</taxon>
    </lineage>
</organism>
<dbReference type="AlphaFoldDB" id="A0A1I7VBX0"/>
<evidence type="ECO:0000259" key="2">
    <source>
        <dbReference type="Pfam" id="PF16493"/>
    </source>
</evidence>
<keyword evidence="1" id="KW-0539">Nucleus</keyword>
<name>A0A1I7VBX0_LOALO</name>
<dbReference type="WBParaSite" id="EN70_12096">
    <property type="protein sequence ID" value="EN70_12096"/>
    <property type="gene ID" value="EN70_12096"/>
</dbReference>
<evidence type="ECO:0000313" key="4">
    <source>
        <dbReference type="WBParaSite" id="EN70_12096"/>
    </source>
</evidence>
<dbReference type="Pfam" id="PF16493">
    <property type="entry name" value="Meis_PKNOX_N"/>
    <property type="match status" value="1"/>
</dbReference>
<reference evidence="3" key="1">
    <citation type="submission" date="2012-04" db="EMBL/GenBank/DDBJ databases">
        <title>The Genome Sequence of Loa loa.</title>
        <authorList>
            <consortium name="The Broad Institute Genome Sequencing Platform"/>
            <consortium name="Broad Institute Genome Sequencing Center for Infectious Disease"/>
            <person name="Nutman T.B."/>
            <person name="Fink D.L."/>
            <person name="Russ C."/>
            <person name="Young S."/>
            <person name="Zeng Q."/>
            <person name="Gargeya S."/>
            <person name="Alvarado L."/>
            <person name="Berlin A."/>
            <person name="Chapman S.B."/>
            <person name="Chen Z."/>
            <person name="Freedman E."/>
            <person name="Gellesch M."/>
            <person name="Goldberg J."/>
            <person name="Griggs A."/>
            <person name="Gujja S."/>
            <person name="Heilman E.R."/>
            <person name="Heiman D."/>
            <person name="Howarth C."/>
            <person name="Mehta T."/>
            <person name="Neiman D."/>
            <person name="Pearson M."/>
            <person name="Roberts A."/>
            <person name="Saif S."/>
            <person name="Shea T."/>
            <person name="Shenoy N."/>
            <person name="Sisk P."/>
            <person name="Stolte C."/>
            <person name="Sykes S."/>
            <person name="White J."/>
            <person name="Yandava C."/>
            <person name="Haas B."/>
            <person name="Henn M.R."/>
            <person name="Nusbaum C."/>
            <person name="Birren B."/>
        </authorList>
    </citation>
    <scope>NUCLEOTIDE SEQUENCE [LARGE SCALE GENOMIC DNA]</scope>
</reference>
<protein>
    <submittedName>
        <fullName evidence="4">Meis_PKNOX_N domain-containing protein</fullName>
    </submittedName>
</protein>
<dbReference type="Proteomes" id="UP000095285">
    <property type="component" value="Unassembled WGS sequence"/>
</dbReference>
<feature type="domain" description="MEIS N-terminal" evidence="2">
    <location>
        <begin position="8"/>
        <end position="85"/>
    </location>
</feature>
<evidence type="ECO:0000256" key="1">
    <source>
        <dbReference type="ARBA" id="ARBA00023242"/>
    </source>
</evidence>
<dbReference type="InterPro" id="IPR032453">
    <property type="entry name" value="PKNOX/Meis_N"/>
</dbReference>
<sequence length="228" mass="26199">MSKKCEAATQNLSEASFTMDDVFQQLTQMTLNGDESLGNSELDVFLINCIVMLRLHLLELEKVAELCDDFKTKYLQTLRKKMTQESMIGCSGESDDDLCNSSPEFSEQSKHRAIQQTVAMMSTPKGMVSIPLWNAVESHSSTMQTSLTGQKTSDCCLSPPIQSQRKMMHKNLLRKRVVIRNGKHNYQLKLLNYSKLGYFCIHLIHIRVKMKKRCYHEKPAYKWFKSTT</sequence>
<reference evidence="4" key="2">
    <citation type="submission" date="2016-11" db="UniProtKB">
        <authorList>
            <consortium name="WormBaseParasite"/>
        </authorList>
    </citation>
    <scope>IDENTIFICATION</scope>
</reference>
<evidence type="ECO:0000313" key="3">
    <source>
        <dbReference type="Proteomes" id="UP000095285"/>
    </source>
</evidence>
<accession>A0A1I7VBX0</accession>